<protein>
    <submittedName>
        <fullName evidence="2">Uncharacterized protein</fullName>
    </submittedName>
</protein>
<organism evidence="2 3">
    <name type="scientific">Orbilia brochopaga</name>
    <dbReference type="NCBI Taxonomy" id="3140254"/>
    <lineage>
        <taxon>Eukaryota</taxon>
        <taxon>Fungi</taxon>
        <taxon>Dikarya</taxon>
        <taxon>Ascomycota</taxon>
        <taxon>Pezizomycotina</taxon>
        <taxon>Orbiliomycetes</taxon>
        <taxon>Orbiliales</taxon>
        <taxon>Orbiliaceae</taxon>
        <taxon>Orbilia</taxon>
    </lineage>
</organism>
<sequence length="90" mass="9637">MSNGPLGTDRDISHLEALLQKQLAPLDVAPADDSPIPDTPIPEIRFSIKPGTWIQGHDSDSDGSAEAQSVARDEDEQQADKQLGHPTLSP</sequence>
<dbReference type="EMBL" id="JAVHNQ010000003">
    <property type="protein sequence ID" value="KAK6353539.1"/>
    <property type="molecule type" value="Genomic_DNA"/>
</dbReference>
<evidence type="ECO:0000256" key="1">
    <source>
        <dbReference type="SAM" id="MobiDB-lite"/>
    </source>
</evidence>
<name>A0AAV9V288_9PEZI</name>
<comment type="caution">
    <text evidence="2">The sequence shown here is derived from an EMBL/GenBank/DDBJ whole genome shotgun (WGS) entry which is preliminary data.</text>
</comment>
<evidence type="ECO:0000313" key="3">
    <source>
        <dbReference type="Proteomes" id="UP001375240"/>
    </source>
</evidence>
<feature type="region of interest" description="Disordered" evidence="1">
    <location>
        <begin position="26"/>
        <end position="90"/>
    </location>
</feature>
<proteinExistence type="predicted"/>
<dbReference type="AlphaFoldDB" id="A0AAV9V288"/>
<gene>
    <name evidence="2" type="ORF">TWF696_005502</name>
</gene>
<accession>A0AAV9V288</accession>
<evidence type="ECO:0000313" key="2">
    <source>
        <dbReference type="EMBL" id="KAK6353539.1"/>
    </source>
</evidence>
<dbReference type="Proteomes" id="UP001375240">
    <property type="component" value="Unassembled WGS sequence"/>
</dbReference>
<reference evidence="2 3" key="1">
    <citation type="submission" date="2019-10" db="EMBL/GenBank/DDBJ databases">
        <authorList>
            <person name="Palmer J.M."/>
        </authorList>
    </citation>
    <scope>NUCLEOTIDE SEQUENCE [LARGE SCALE GENOMIC DNA]</scope>
    <source>
        <strain evidence="2 3">TWF696</strain>
    </source>
</reference>
<keyword evidence="3" id="KW-1185">Reference proteome</keyword>